<proteinExistence type="predicted"/>
<name>A0ABD1XNM2_9MARC</name>
<comment type="caution">
    <text evidence="2">The sequence shown here is derived from an EMBL/GenBank/DDBJ whole genome shotgun (WGS) entry which is preliminary data.</text>
</comment>
<reference evidence="2 3" key="1">
    <citation type="submission" date="2024-09" db="EMBL/GenBank/DDBJ databases">
        <title>Chromosome-scale assembly of Riccia fluitans.</title>
        <authorList>
            <person name="Paukszto L."/>
            <person name="Sawicki J."/>
            <person name="Karawczyk K."/>
            <person name="Piernik-Szablinska J."/>
            <person name="Szczecinska M."/>
            <person name="Mazdziarz M."/>
        </authorList>
    </citation>
    <scope>NUCLEOTIDE SEQUENCE [LARGE SCALE GENOMIC DNA]</scope>
    <source>
        <strain evidence="2">Rf_01</strain>
        <tissue evidence="2">Aerial parts of the thallus</tissue>
    </source>
</reference>
<dbReference type="AlphaFoldDB" id="A0ABD1XNM2"/>
<dbReference type="Proteomes" id="UP001605036">
    <property type="component" value="Unassembled WGS sequence"/>
</dbReference>
<evidence type="ECO:0000313" key="3">
    <source>
        <dbReference type="Proteomes" id="UP001605036"/>
    </source>
</evidence>
<accession>A0ABD1XNM2</accession>
<feature type="region of interest" description="Disordered" evidence="1">
    <location>
        <begin position="1"/>
        <end position="138"/>
    </location>
</feature>
<dbReference type="Gene3D" id="2.80.10.50">
    <property type="match status" value="1"/>
</dbReference>
<dbReference type="EMBL" id="JBHFFA010000008">
    <property type="protein sequence ID" value="KAL2610552.1"/>
    <property type="molecule type" value="Genomic_DNA"/>
</dbReference>
<sequence length="331" mass="36251">MVSPHGPEYGSQHGGSRYGSQQGSQHGSQHGSRQGTAQGASPARSGSPVSPRHFPGNKYPDGSPARSQSPAEQAGSRPGSPEQRQASPARSGSPGSPRPGSPHYMQHIQSKATSTGPPPQFGPKSPKSPKQRRPEVVTGVQLPQFIRLKSQALCRYLMVHPDKKGTPGKLLFCGKQDKTNPSYMFETVHVPGMNQACKIKSMATGKFWKRVPLNKIPECKSAISDGGFFSVILAVGDSEFDADVFSYKKQTHEMGGLESKLISLWSMDDNKFVAPFCVIKDEKTGDVRYFLGCKPAEEKYNNTYYFHPIYHQHWHVTPDPVVSLGKYGYGF</sequence>
<keyword evidence="3" id="KW-1185">Reference proteome</keyword>
<feature type="compositionally biased region" description="Low complexity" evidence="1">
    <location>
        <begin position="18"/>
        <end position="35"/>
    </location>
</feature>
<gene>
    <name evidence="2" type="ORF">R1flu_029125</name>
</gene>
<evidence type="ECO:0000313" key="2">
    <source>
        <dbReference type="EMBL" id="KAL2610552.1"/>
    </source>
</evidence>
<protein>
    <submittedName>
        <fullName evidence="2">Uncharacterized protein</fullName>
    </submittedName>
</protein>
<organism evidence="2 3">
    <name type="scientific">Riccia fluitans</name>
    <dbReference type="NCBI Taxonomy" id="41844"/>
    <lineage>
        <taxon>Eukaryota</taxon>
        <taxon>Viridiplantae</taxon>
        <taxon>Streptophyta</taxon>
        <taxon>Embryophyta</taxon>
        <taxon>Marchantiophyta</taxon>
        <taxon>Marchantiopsida</taxon>
        <taxon>Marchantiidae</taxon>
        <taxon>Marchantiales</taxon>
        <taxon>Ricciaceae</taxon>
        <taxon>Riccia</taxon>
    </lineage>
</organism>
<evidence type="ECO:0000256" key="1">
    <source>
        <dbReference type="SAM" id="MobiDB-lite"/>
    </source>
</evidence>
<feature type="compositionally biased region" description="Low complexity" evidence="1">
    <location>
        <begin position="86"/>
        <end position="95"/>
    </location>
</feature>